<feature type="transmembrane region" description="Helical" evidence="1">
    <location>
        <begin position="39"/>
        <end position="61"/>
    </location>
</feature>
<dbReference type="Pfam" id="PF00149">
    <property type="entry name" value="Metallophos"/>
    <property type="match status" value="1"/>
</dbReference>
<dbReference type="EMBL" id="JACLYY010000004">
    <property type="protein sequence ID" value="MBM6737692.1"/>
    <property type="molecule type" value="Genomic_DNA"/>
</dbReference>
<dbReference type="InterPro" id="IPR004843">
    <property type="entry name" value="Calcineurin-like_PHP"/>
</dbReference>
<keyword evidence="4" id="KW-1185">Reference proteome</keyword>
<evidence type="ECO:0000256" key="1">
    <source>
        <dbReference type="SAM" id="Phobius"/>
    </source>
</evidence>
<name>A0ABS2E7S1_9FIRM</name>
<reference evidence="3 4" key="1">
    <citation type="journal article" date="2021" name="Sci. Rep.">
        <title>The distribution of antibiotic resistance genes in chicken gut microbiota commensals.</title>
        <authorList>
            <person name="Juricova H."/>
            <person name="Matiasovicova J."/>
            <person name="Kubasova T."/>
            <person name="Cejkova D."/>
            <person name="Rychlik I."/>
        </authorList>
    </citation>
    <scope>NUCLEOTIDE SEQUENCE [LARGE SCALE GENOMIC DNA]</scope>
    <source>
        <strain evidence="3 4">An773</strain>
    </source>
</reference>
<comment type="caution">
    <text evidence="3">The sequence shown here is derived from an EMBL/GenBank/DDBJ whole genome shotgun (WGS) entry which is preliminary data.</text>
</comment>
<dbReference type="Gene3D" id="3.60.21.10">
    <property type="match status" value="1"/>
</dbReference>
<sequence>MLAVYLSPLYILVNAYIFWRLIQWLTACCGGFKRLPARIGAGIVYLFFATSLLVGFLLPAGGAQRFFKSVGNYWLGVLLYTVLVLAAVELIRLFAWLAGRRRRRGKQPAEENMEGKAHASALAPDRGRRVAAGGAALLLIAALSVWGAVNARIIHTTDYQVSVDKRAGELEELKVVLTADLHLGYNIGCRQMEDMVEKINRENPDLVVIAGDIFDNEYEALDDPDRLAEILGGISSRYGVYACYGNHDIQEKILAGFTFGGKGGKKESDPRMDDFLEKAGITLLQDEGVLIDDSFYLFGRADAGKPGRGITVRKTPEEITADMDLTKPVLVLDHEPKELQELADAGVDVDLGGHTHDGQMFPGNIVMKFLWENPCGYLKKDQMHSIVTSGAGLFGPNMRVGTKAEICVVDIRFEGE</sequence>
<dbReference type="CDD" id="cd07385">
    <property type="entry name" value="MPP_YkuE_C"/>
    <property type="match status" value="1"/>
</dbReference>
<dbReference type="InterPro" id="IPR051158">
    <property type="entry name" value="Metallophosphoesterase_sf"/>
</dbReference>
<keyword evidence="1" id="KW-0472">Membrane</keyword>
<dbReference type="PANTHER" id="PTHR31302:SF0">
    <property type="entry name" value="TRANSMEMBRANE PROTEIN WITH METALLOPHOSPHOESTERASE DOMAIN"/>
    <property type="match status" value="1"/>
</dbReference>
<dbReference type="InterPro" id="IPR029052">
    <property type="entry name" value="Metallo-depent_PP-like"/>
</dbReference>
<gene>
    <name evidence="3" type="ORF">H7U36_06150</name>
</gene>
<accession>A0ABS2E7S1</accession>
<keyword evidence="1" id="KW-1133">Transmembrane helix</keyword>
<dbReference type="PANTHER" id="PTHR31302">
    <property type="entry name" value="TRANSMEMBRANE PROTEIN WITH METALLOPHOSPHOESTERASE DOMAIN-RELATED"/>
    <property type="match status" value="1"/>
</dbReference>
<keyword evidence="1" id="KW-0812">Transmembrane</keyword>
<dbReference type="Proteomes" id="UP000716906">
    <property type="component" value="Unassembled WGS sequence"/>
</dbReference>
<organism evidence="3 4">
    <name type="scientific">Faecalicatena fissicatena</name>
    <dbReference type="NCBI Taxonomy" id="290055"/>
    <lineage>
        <taxon>Bacteria</taxon>
        <taxon>Bacillati</taxon>
        <taxon>Bacillota</taxon>
        <taxon>Clostridia</taxon>
        <taxon>Lachnospirales</taxon>
        <taxon>Lachnospiraceae</taxon>
        <taxon>Faecalicatena</taxon>
    </lineage>
</organism>
<feature type="transmembrane region" description="Helical" evidence="1">
    <location>
        <begin position="6"/>
        <end position="27"/>
    </location>
</feature>
<evidence type="ECO:0000313" key="3">
    <source>
        <dbReference type="EMBL" id="MBM6737692.1"/>
    </source>
</evidence>
<feature type="domain" description="Calcineurin-like phosphoesterase" evidence="2">
    <location>
        <begin position="173"/>
        <end position="357"/>
    </location>
</feature>
<protein>
    <submittedName>
        <fullName evidence="3">Metallophosphoesterase</fullName>
    </submittedName>
</protein>
<evidence type="ECO:0000313" key="4">
    <source>
        <dbReference type="Proteomes" id="UP000716906"/>
    </source>
</evidence>
<feature type="transmembrane region" description="Helical" evidence="1">
    <location>
        <begin position="73"/>
        <end position="97"/>
    </location>
</feature>
<feature type="transmembrane region" description="Helical" evidence="1">
    <location>
        <begin position="130"/>
        <end position="149"/>
    </location>
</feature>
<dbReference type="RefSeq" id="WP_138303292.1">
    <property type="nucleotide sequence ID" value="NZ_JACLYY010000004.1"/>
</dbReference>
<proteinExistence type="predicted"/>
<dbReference type="SUPFAM" id="SSF56300">
    <property type="entry name" value="Metallo-dependent phosphatases"/>
    <property type="match status" value="1"/>
</dbReference>
<evidence type="ECO:0000259" key="2">
    <source>
        <dbReference type="Pfam" id="PF00149"/>
    </source>
</evidence>